<comment type="function">
    <text evidence="5">Functions as a ribosomal silencing factor. Interacts with ribosomal protein uL14 (rplN), blocking formation of intersubunit bridge B8. Prevents association of the 30S and 50S ribosomal subunits and the formation of functional ribosomes, thus repressing translation.</text>
</comment>
<keyword evidence="3 5" id="KW-0678">Repressor</keyword>
<comment type="subcellular location">
    <subcellularLocation>
        <location evidence="5">Cytoplasm</location>
    </subcellularLocation>
</comment>
<evidence type="ECO:0000256" key="4">
    <source>
        <dbReference type="ARBA" id="ARBA00022845"/>
    </source>
</evidence>
<dbReference type="Pfam" id="PF02410">
    <property type="entry name" value="RsfS"/>
    <property type="match status" value="1"/>
</dbReference>
<dbReference type="PANTHER" id="PTHR21043:SF0">
    <property type="entry name" value="MITOCHONDRIAL ASSEMBLY OF RIBOSOMAL LARGE SUBUNIT PROTEIN 1"/>
    <property type="match status" value="1"/>
</dbReference>
<dbReference type="Proteomes" id="UP000199589">
    <property type="component" value="Unassembled WGS sequence"/>
</dbReference>
<dbReference type="OrthoDB" id="9793681at2"/>
<dbReference type="GO" id="GO:0042256">
    <property type="term" value="P:cytosolic ribosome assembly"/>
    <property type="evidence" value="ECO:0007669"/>
    <property type="project" value="UniProtKB-UniRule"/>
</dbReference>
<dbReference type="InterPro" id="IPR004394">
    <property type="entry name" value="Iojap/RsfS/C7orf30"/>
</dbReference>
<keyword evidence="2 5" id="KW-0963">Cytoplasm</keyword>
<evidence type="ECO:0000256" key="5">
    <source>
        <dbReference type="HAMAP-Rule" id="MF_01477"/>
    </source>
</evidence>
<dbReference type="AlphaFoldDB" id="A0A1I3ZBC8"/>
<evidence type="ECO:0000256" key="2">
    <source>
        <dbReference type="ARBA" id="ARBA00022490"/>
    </source>
</evidence>
<dbReference type="STRING" id="258723.GCA_900169305_00101"/>
<dbReference type="GO" id="GO:0043023">
    <property type="term" value="F:ribosomal large subunit binding"/>
    <property type="evidence" value="ECO:0007669"/>
    <property type="project" value="TreeGrafter"/>
</dbReference>
<comment type="subunit">
    <text evidence="5">Interacts with ribosomal protein uL14 (rplN).</text>
</comment>
<comment type="similarity">
    <text evidence="1 5">Belongs to the Iojap/RsfS family.</text>
</comment>
<dbReference type="GO" id="GO:0017148">
    <property type="term" value="P:negative regulation of translation"/>
    <property type="evidence" value="ECO:0007669"/>
    <property type="project" value="UniProtKB-UniRule"/>
</dbReference>
<dbReference type="GO" id="GO:0005737">
    <property type="term" value="C:cytoplasm"/>
    <property type="evidence" value="ECO:0007669"/>
    <property type="project" value="UniProtKB-SubCell"/>
</dbReference>
<evidence type="ECO:0000256" key="1">
    <source>
        <dbReference type="ARBA" id="ARBA00010574"/>
    </source>
</evidence>
<dbReference type="InterPro" id="IPR043519">
    <property type="entry name" value="NT_sf"/>
</dbReference>
<gene>
    <name evidence="5" type="primary">rsfS</name>
    <name evidence="6" type="ORF">SAMN04488569_10319</name>
</gene>
<evidence type="ECO:0000313" key="6">
    <source>
        <dbReference type="EMBL" id="SFK40879.1"/>
    </source>
</evidence>
<dbReference type="SUPFAM" id="SSF81301">
    <property type="entry name" value="Nucleotidyltransferase"/>
    <property type="match status" value="1"/>
</dbReference>
<name>A0A1I3ZBC8_9LACT</name>
<dbReference type="RefSeq" id="WP_072694530.1">
    <property type="nucleotide sequence ID" value="NZ_FOSJ01000031.1"/>
</dbReference>
<reference evidence="7" key="1">
    <citation type="submission" date="2016-10" db="EMBL/GenBank/DDBJ databases">
        <authorList>
            <person name="Varghese N."/>
            <person name="Submissions S."/>
        </authorList>
    </citation>
    <scope>NUCLEOTIDE SEQUENCE [LARGE SCALE GENOMIC DNA]</scope>
    <source>
        <strain evidence="7">DSM 16108</strain>
    </source>
</reference>
<keyword evidence="7" id="KW-1185">Reference proteome</keyword>
<protein>
    <recommendedName>
        <fullName evidence="5">Ribosomal silencing factor RsfS</fullName>
    </recommendedName>
</protein>
<sequence>MTKTAEQILEVVIKAADDKQAEEIMALDMKGVSLLADYFVVTHGNNERQIDAITNAIKDAAEKNNIEIRKIEGKEGGKWILIDLGEVIVHLFNEEEREFYQLERLWTDADYVDVSKWVEQ</sequence>
<dbReference type="GO" id="GO:0090071">
    <property type="term" value="P:negative regulation of ribosome biogenesis"/>
    <property type="evidence" value="ECO:0007669"/>
    <property type="project" value="UniProtKB-UniRule"/>
</dbReference>
<organism evidence="6 7">
    <name type="scientific">Marinilactibacillus piezotolerans</name>
    <dbReference type="NCBI Taxonomy" id="258723"/>
    <lineage>
        <taxon>Bacteria</taxon>
        <taxon>Bacillati</taxon>
        <taxon>Bacillota</taxon>
        <taxon>Bacilli</taxon>
        <taxon>Lactobacillales</taxon>
        <taxon>Carnobacteriaceae</taxon>
        <taxon>Marinilactibacillus</taxon>
    </lineage>
</organism>
<proteinExistence type="inferred from homology"/>
<dbReference type="PANTHER" id="PTHR21043">
    <property type="entry name" value="IOJAP SUPERFAMILY ORTHOLOG"/>
    <property type="match status" value="1"/>
</dbReference>
<dbReference type="Gene3D" id="3.30.460.10">
    <property type="entry name" value="Beta Polymerase, domain 2"/>
    <property type="match status" value="1"/>
</dbReference>
<dbReference type="NCBIfam" id="TIGR00090">
    <property type="entry name" value="rsfS_iojap_ybeB"/>
    <property type="match status" value="1"/>
</dbReference>
<evidence type="ECO:0000256" key="3">
    <source>
        <dbReference type="ARBA" id="ARBA00022491"/>
    </source>
</evidence>
<accession>A0A1I3ZBC8</accession>
<dbReference type="FunFam" id="3.30.460.10:FF:000015">
    <property type="entry name" value="Ribosomal silencing factor RsfS"/>
    <property type="match status" value="1"/>
</dbReference>
<keyword evidence="4 5" id="KW-0810">Translation regulation</keyword>
<evidence type="ECO:0000313" key="7">
    <source>
        <dbReference type="Proteomes" id="UP000199589"/>
    </source>
</evidence>
<dbReference type="EMBL" id="FOSJ01000031">
    <property type="protein sequence ID" value="SFK40879.1"/>
    <property type="molecule type" value="Genomic_DNA"/>
</dbReference>
<dbReference type="HAMAP" id="MF_01477">
    <property type="entry name" value="Iojap_RsfS"/>
    <property type="match status" value="1"/>
</dbReference>